<feature type="domain" description="YprB ribonuclease H-like" evidence="7">
    <location>
        <begin position="187"/>
        <end position="380"/>
    </location>
</feature>
<dbReference type="InterPro" id="IPR041679">
    <property type="entry name" value="DNA2/NAM7-like_C"/>
</dbReference>
<dbReference type="InterPro" id="IPR038720">
    <property type="entry name" value="YprB_RNase_H-like_dom"/>
</dbReference>
<dbReference type="InterPro" id="IPR027417">
    <property type="entry name" value="P-loop_NTPase"/>
</dbReference>
<feature type="region of interest" description="Disordered" evidence="5">
    <location>
        <begin position="914"/>
        <end position="954"/>
    </location>
</feature>
<evidence type="ECO:0000313" key="8">
    <source>
        <dbReference type="EMBL" id="CCH79531.1"/>
    </source>
</evidence>
<sequence length="1115" mass="120427">MWTVCDTKLARSAGVAALLQIAAYAEELRVRGVPTAPVARLILGDRSERDFALDDILPVYRERRSRLEAILAEHLADPGPAGWGDDRWLGCGRCDECLAAIETARDVLLVAGVHTSQRKRLRAGGVETIDELAVREEPVADLAARQLEKLRAQAALQLRQEGDGEVRHEIFDPACLRVIPPPSPGDIFFDFEGDPLWSDRGDPDWGLEYLFGVVDLDPAGHPAYRAFWAHDRREEKQALLDFLAYVRERRAAHPDLHIYHYAAYEKTALLRLAARHGVGEDDVDDLLRDGVLVDLYAVVRSAVRVSQPSYSIKKLEPLYMGDDLREGEVTTAGDSIVVYHEYTDAVVDERADDAARLLEDIRSYNEYDCVSTLRLRDWLVDRAREHGVVLGGVPVDGDEVPAAEGRAPRQMPEVEGALWELVPDRPALERTRDEWALAMLAAAVQYNRREQKPYWWSHFDRLRNPVDEWAQTGEVFQIDSGEVMSDWSKEGRQRSLRRTVRLAGRFGGGSALRAGGRVWTIYDDPVPGGMVVEPGHMRSAGGEVRVVERILEPDGEVLVVEEMLGKGIAPHEALPIALTPVAPPQTGSIDAAIEQLAQGVVSDGGRFPAQAGLDLLRRQPPRTRSGGLTAVGSGPPRFVDAVTAAVLDLDRSYLGVQGPPGTGKTFVASHVITRLVRDHGWKIGVVAQSHAVVENVLDALVSAGLPPELVAKNPSAADLGVTPRWTAIDKDGVAAFCADHASSGYVVGGTAWDLTNRKRIVPGQLDLVVVDEAGQFNLASTIACSTAGSRLLLLGDPQQLPQVSQGHHPEPVDGSALGWLLRTDDGGRVDVIPPDLGYFLDTTWRMHPALADRVSHLSYAGALRSEESVTTARMLDGVDPGVHVVLVEHHDNTVASVEEADTVVGLVRDLVGRTWTDPSESSPPVGGSRPGLSRPGLSRPGGRPGDGRPGDSRPLAEHDILVVSPYNAQVALVTETLAAAGLGGVEVGSVDRFQGREAAVVILTMAASAGADISRGIGFLLNRNRLNVSVSRGKYAAYLVRSSVLTDFAPRSTNELLALGAFIGLCAGAPTTHVRGAGDDGDVEDAGDARDAEVASHSRHPEAPLGRTDLAATRR</sequence>
<evidence type="ECO:0000256" key="1">
    <source>
        <dbReference type="ARBA" id="ARBA00022741"/>
    </source>
</evidence>
<dbReference type="EMBL" id="CAJB01000378">
    <property type="protein sequence ID" value="CCH79531.1"/>
    <property type="molecule type" value="Genomic_DNA"/>
</dbReference>
<keyword evidence="2" id="KW-0378">Hydrolase</keyword>
<evidence type="ECO:0000259" key="6">
    <source>
        <dbReference type="Pfam" id="PF13087"/>
    </source>
</evidence>
<accession>A0A077M128</accession>
<feature type="compositionally biased region" description="Low complexity" evidence="5">
    <location>
        <begin position="917"/>
        <end position="941"/>
    </location>
</feature>
<feature type="region of interest" description="Disordered" evidence="5">
    <location>
        <begin position="1076"/>
        <end position="1115"/>
    </location>
</feature>
<evidence type="ECO:0000256" key="5">
    <source>
        <dbReference type="SAM" id="MobiDB-lite"/>
    </source>
</evidence>
<organism evidence="8 9">
    <name type="scientific">Nostocoides japonicum T1-X7</name>
    <dbReference type="NCBI Taxonomy" id="1194083"/>
    <lineage>
        <taxon>Bacteria</taxon>
        <taxon>Bacillati</taxon>
        <taxon>Actinomycetota</taxon>
        <taxon>Actinomycetes</taxon>
        <taxon>Micrococcales</taxon>
        <taxon>Intrasporangiaceae</taxon>
        <taxon>Nostocoides</taxon>
    </lineage>
</organism>
<dbReference type="GO" id="GO:0043139">
    <property type="term" value="F:5'-3' DNA helicase activity"/>
    <property type="evidence" value="ECO:0007669"/>
    <property type="project" value="TreeGrafter"/>
</dbReference>
<dbReference type="PANTHER" id="PTHR43788:SF8">
    <property type="entry name" value="DNA-BINDING PROTEIN SMUBP-2"/>
    <property type="match status" value="1"/>
</dbReference>
<name>A0A077M128_9MICO</name>
<dbReference type="Pfam" id="PF13604">
    <property type="entry name" value="AAA_30"/>
    <property type="match status" value="1"/>
</dbReference>
<dbReference type="GO" id="GO:0005524">
    <property type="term" value="F:ATP binding"/>
    <property type="evidence" value="ECO:0007669"/>
    <property type="project" value="UniProtKB-KW"/>
</dbReference>
<proteinExistence type="predicted"/>
<comment type="caution">
    <text evidence="8">The sequence shown here is derived from an EMBL/GenBank/DDBJ whole genome shotgun (WGS) entry which is preliminary data.</text>
</comment>
<dbReference type="CDD" id="cd18808">
    <property type="entry name" value="SF1_C_Upf1"/>
    <property type="match status" value="1"/>
</dbReference>
<gene>
    <name evidence="8" type="ORF">BN12_470001</name>
</gene>
<dbReference type="InterPro" id="IPR019993">
    <property type="entry name" value="RecB_nuclease_TM0106_put"/>
</dbReference>
<dbReference type="InterPro" id="IPR012337">
    <property type="entry name" value="RNaseH-like_sf"/>
</dbReference>
<dbReference type="InterPro" id="IPR050534">
    <property type="entry name" value="Coronavir_polyprotein_1ab"/>
</dbReference>
<feature type="domain" description="DNA2/NAM7 helicase-like C-terminal" evidence="6">
    <location>
        <begin position="957"/>
        <end position="1040"/>
    </location>
</feature>
<dbReference type="Pfam" id="PF13482">
    <property type="entry name" value="RNase_H_2"/>
    <property type="match status" value="1"/>
</dbReference>
<dbReference type="GO" id="GO:0016787">
    <property type="term" value="F:hydrolase activity"/>
    <property type="evidence" value="ECO:0007669"/>
    <property type="project" value="UniProtKB-KW"/>
</dbReference>
<evidence type="ECO:0000256" key="4">
    <source>
        <dbReference type="ARBA" id="ARBA00022840"/>
    </source>
</evidence>
<evidence type="ECO:0000259" key="7">
    <source>
        <dbReference type="Pfam" id="PF13482"/>
    </source>
</evidence>
<keyword evidence="9" id="KW-1185">Reference proteome</keyword>
<dbReference type="Proteomes" id="UP000035721">
    <property type="component" value="Unassembled WGS sequence"/>
</dbReference>
<reference evidence="8 9" key="1">
    <citation type="journal article" date="2013" name="ISME J.">
        <title>A metabolic model for members of the genus Tetrasphaera involved in enhanced biological phosphorus removal.</title>
        <authorList>
            <person name="Kristiansen R."/>
            <person name="Nguyen H.T.T."/>
            <person name="Saunders A.M."/>
            <person name="Nielsen J.L."/>
            <person name="Wimmer R."/>
            <person name="Le V.Q."/>
            <person name="McIlroy S.J."/>
            <person name="Petrovski S."/>
            <person name="Seviour R.J."/>
            <person name="Calteau A."/>
            <person name="Nielsen K.L."/>
            <person name="Nielsen P.H."/>
        </authorList>
    </citation>
    <scope>NUCLEOTIDE SEQUENCE [LARGE SCALE GENOMIC DNA]</scope>
    <source>
        <strain evidence="8 9">T1-X7</strain>
    </source>
</reference>
<protein>
    <submittedName>
        <fullName evidence="8">Uncharacterized protein</fullName>
    </submittedName>
</protein>
<feature type="compositionally biased region" description="Basic and acidic residues" evidence="5">
    <location>
        <begin position="945"/>
        <end position="954"/>
    </location>
</feature>
<dbReference type="Gene3D" id="3.40.50.300">
    <property type="entry name" value="P-loop containing nucleotide triphosphate hydrolases"/>
    <property type="match status" value="2"/>
</dbReference>
<feature type="compositionally biased region" description="Basic and acidic residues" evidence="5">
    <location>
        <begin position="1087"/>
        <end position="1102"/>
    </location>
</feature>
<dbReference type="CDD" id="cd17934">
    <property type="entry name" value="DEXXQc_Upf1-like"/>
    <property type="match status" value="1"/>
</dbReference>
<dbReference type="SUPFAM" id="SSF52540">
    <property type="entry name" value="P-loop containing nucleoside triphosphate hydrolases"/>
    <property type="match status" value="1"/>
</dbReference>
<evidence type="ECO:0000256" key="3">
    <source>
        <dbReference type="ARBA" id="ARBA00022806"/>
    </source>
</evidence>
<dbReference type="Pfam" id="PF13087">
    <property type="entry name" value="AAA_12"/>
    <property type="match status" value="1"/>
</dbReference>
<keyword evidence="4" id="KW-0067">ATP-binding</keyword>
<keyword evidence="1" id="KW-0547">Nucleotide-binding</keyword>
<evidence type="ECO:0000313" key="9">
    <source>
        <dbReference type="Proteomes" id="UP000035721"/>
    </source>
</evidence>
<dbReference type="AlphaFoldDB" id="A0A077M128"/>
<dbReference type="SUPFAM" id="SSF53098">
    <property type="entry name" value="Ribonuclease H-like"/>
    <property type="match status" value="1"/>
</dbReference>
<dbReference type="OrthoDB" id="9757917at2"/>
<dbReference type="NCBIfam" id="TIGR03491">
    <property type="entry name" value="TM0106 family RecB-like putative nuclease"/>
    <property type="match status" value="1"/>
</dbReference>
<keyword evidence="3" id="KW-0347">Helicase</keyword>
<dbReference type="InterPro" id="IPR047187">
    <property type="entry name" value="SF1_C_Upf1"/>
</dbReference>
<dbReference type="PANTHER" id="PTHR43788">
    <property type="entry name" value="DNA2/NAM7 HELICASE FAMILY MEMBER"/>
    <property type="match status" value="1"/>
</dbReference>
<evidence type="ECO:0000256" key="2">
    <source>
        <dbReference type="ARBA" id="ARBA00022801"/>
    </source>
</evidence>
<dbReference type="STRING" id="1194083.BN12_470001"/>